<dbReference type="InterPro" id="IPR039420">
    <property type="entry name" value="WalR-like"/>
</dbReference>
<dbReference type="InterPro" id="IPR011006">
    <property type="entry name" value="CheY-like_superfamily"/>
</dbReference>
<dbReference type="GO" id="GO:0006355">
    <property type="term" value="P:regulation of DNA-templated transcription"/>
    <property type="evidence" value="ECO:0007669"/>
    <property type="project" value="InterPro"/>
</dbReference>
<gene>
    <name evidence="7" type="ORF">S03H2_60231</name>
</gene>
<evidence type="ECO:0000259" key="5">
    <source>
        <dbReference type="PROSITE" id="PS50043"/>
    </source>
</evidence>
<evidence type="ECO:0000259" key="6">
    <source>
        <dbReference type="PROSITE" id="PS50110"/>
    </source>
</evidence>
<evidence type="ECO:0000256" key="3">
    <source>
        <dbReference type="ARBA" id="ARBA00023125"/>
    </source>
</evidence>
<dbReference type="InterPro" id="IPR000792">
    <property type="entry name" value="Tscrpt_reg_LuxR_C"/>
</dbReference>
<dbReference type="SMART" id="SM00448">
    <property type="entry name" value="REC"/>
    <property type="match status" value="1"/>
</dbReference>
<evidence type="ECO:0000256" key="1">
    <source>
        <dbReference type="ARBA" id="ARBA00022553"/>
    </source>
</evidence>
<dbReference type="AlphaFoldDB" id="X1K3D1"/>
<proteinExistence type="predicted"/>
<organism evidence="7">
    <name type="scientific">marine sediment metagenome</name>
    <dbReference type="NCBI Taxonomy" id="412755"/>
    <lineage>
        <taxon>unclassified sequences</taxon>
        <taxon>metagenomes</taxon>
        <taxon>ecological metagenomes</taxon>
    </lineage>
</organism>
<evidence type="ECO:0000313" key="7">
    <source>
        <dbReference type="EMBL" id="GAH88180.1"/>
    </source>
</evidence>
<dbReference type="PANTHER" id="PTHR43214">
    <property type="entry name" value="TWO-COMPONENT RESPONSE REGULATOR"/>
    <property type="match status" value="1"/>
</dbReference>
<dbReference type="InterPro" id="IPR016032">
    <property type="entry name" value="Sig_transdc_resp-reg_C-effctor"/>
</dbReference>
<dbReference type="GO" id="GO:0003677">
    <property type="term" value="F:DNA binding"/>
    <property type="evidence" value="ECO:0007669"/>
    <property type="project" value="UniProtKB-KW"/>
</dbReference>
<evidence type="ECO:0008006" key="8">
    <source>
        <dbReference type="Google" id="ProtNLM"/>
    </source>
</evidence>
<keyword evidence="2" id="KW-0805">Transcription regulation</keyword>
<protein>
    <recommendedName>
        <fullName evidence="8">DNA-binding response regulator</fullName>
    </recommendedName>
</protein>
<dbReference type="PROSITE" id="PS50043">
    <property type="entry name" value="HTH_LUXR_2"/>
    <property type="match status" value="1"/>
</dbReference>
<dbReference type="CDD" id="cd17535">
    <property type="entry name" value="REC_NarL-like"/>
    <property type="match status" value="1"/>
</dbReference>
<sequence>MGKIKVLIVDDHTIVRDGICALLALVADVEVVGEAANGREAVDKVRQLAPDVVLMDIAMPIMDGLEATRRIHKEFPEVKVLALTQHDESEHVFSIVEVGAKGFISKTAASSELASGIRAVHRGDSFLSPVAARVFVEDFQLGAATGGKQDSYRQLTNREREVLKLVAEGYTTQEIADMLVLSPKSVQGHKTNLMAKLDIHNRTDLIKYAIRKGIITV</sequence>
<dbReference type="Pfam" id="PF00196">
    <property type="entry name" value="GerE"/>
    <property type="match status" value="1"/>
</dbReference>
<dbReference type="SUPFAM" id="SSF46894">
    <property type="entry name" value="C-terminal effector domain of the bipartite response regulators"/>
    <property type="match status" value="1"/>
</dbReference>
<dbReference type="CDD" id="cd06170">
    <property type="entry name" value="LuxR_C_like"/>
    <property type="match status" value="1"/>
</dbReference>
<evidence type="ECO:0000256" key="2">
    <source>
        <dbReference type="ARBA" id="ARBA00023015"/>
    </source>
</evidence>
<name>X1K3D1_9ZZZZ</name>
<dbReference type="InterPro" id="IPR001789">
    <property type="entry name" value="Sig_transdc_resp-reg_receiver"/>
</dbReference>
<dbReference type="PRINTS" id="PR00038">
    <property type="entry name" value="HTHLUXR"/>
</dbReference>
<accession>X1K3D1</accession>
<evidence type="ECO:0000256" key="4">
    <source>
        <dbReference type="ARBA" id="ARBA00023163"/>
    </source>
</evidence>
<feature type="domain" description="Response regulatory" evidence="6">
    <location>
        <begin position="5"/>
        <end position="121"/>
    </location>
</feature>
<dbReference type="SMART" id="SM00421">
    <property type="entry name" value="HTH_LUXR"/>
    <property type="match status" value="1"/>
</dbReference>
<dbReference type="SUPFAM" id="SSF52172">
    <property type="entry name" value="CheY-like"/>
    <property type="match status" value="1"/>
</dbReference>
<keyword evidence="4" id="KW-0804">Transcription</keyword>
<dbReference type="GO" id="GO:0000160">
    <property type="term" value="P:phosphorelay signal transduction system"/>
    <property type="evidence" value="ECO:0007669"/>
    <property type="project" value="InterPro"/>
</dbReference>
<dbReference type="EMBL" id="BARU01038795">
    <property type="protein sequence ID" value="GAH88180.1"/>
    <property type="molecule type" value="Genomic_DNA"/>
</dbReference>
<reference evidence="7" key="1">
    <citation type="journal article" date="2014" name="Front. Microbiol.">
        <title>High frequency of phylogenetically diverse reductive dehalogenase-homologous genes in deep subseafloor sedimentary metagenomes.</title>
        <authorList>
            <person name="Kawai M."/>
            <person name="Futagami T."/>
            <person name="Toyoda A."/>
            <person name="Takaki Y."/>
            <person name="Nishi S."/>
            <person name="Hori S."/>
            <person name="Arai W."/>
            <person name="Tsubouchi T."/>
            <person name="Morono Y."/>
            <person name="Uchiyama I."/>
            <person name="Ito T."/>
            <person name="Fujiyama A."/>
            <person name="Inagaki F."/>
            <person name="Takami H."/>
        </authorList>
    </citation>
    <scope>NUCLEOTIDE SEQUENCE</scope>
    <source>
        <strain evidence="7">Expedition CK06-06</strain>
    </source>
</reference>
<keyword evidence="1" id="KW-0597">Phosphoprotein</keyword>
<keyword evidence="3" id="KW-0238">DNA-binding</keyword>
<dbReference type="PROSITE" id="PS00622">
    <property type="entry name" value="HTH_LUXR_1"/>
    <property type="match status" value="1"/>
</dbReference>
<dbReference type="PANTHER" id="PTHR43214:SF41">
    <property type="entry name" value="NITRATE_NITRITE RESPONSE REGULATOR PROTEIN NARP"/>
    <property type="match status" value="1"/>
</dbReference>
<dbReference type="Pfam" id="PF00072">
    <property type="entry name" value="Response_reg"/>
    <property type="match status" value="1"/>
</dbReference>
<feature type="domain" description="HTH luxR-type" evidence="5">
    <location>
        <begin position="148"/>
        <end position="213"/>
    </location>
</feature>
<dbReference type="Gene3D" id="3.40.50.2300">
    <property type="match status" value="1"/>
</dbReference>
<dbReference type="InterPro" id="IPR058245">
    <property type="entry name" value="NreC/VraR/RcsB-like_REC"/>
</dbReference>
<dbReference type="PROSITE" id="PS50110">
    <property type="entry name" value="RESPONSE_REGULATORY"/>
    <property type="match status" value="1"/>
</dbReference>
<comment type="caution">
    <text evidence="7">The sequence shown here is derived from an EMBL/GenBank/DDBJ whole genome shotgun (WGS) entry which is preliminary data.</text>
</comment>